<feature type="transmembrane region" description="Helical" evidence="6">
    <location>
        <begin position="103"/>
        <end position="121"/>
    </location>
</feature>
<dbReference type="InterPro" id="IPR020846">
    <property type="entry name" value="MFS_dom"/>
</dbReference>
<dbReference type="Proteomes" id="UP000244090">
    <property type="component" value="Unassembled WGS sequence"/>
</dbReference>
<protein>
    <submittedName>
        <fullName evidence="8">Maltose/moltooligosaccharide transporter</fullName>
    </submittedName>
</protein>
<dbReference type="PROSITE" id="PS50850">
    <property type="entry name" value="MFS"/>
    <property type="match status" value="1"/>
</dbReference>
<evidence type="ECO:0000259" key="7">
    <source>
        <dbReference type="PROSITE" id="PS50850"/>
    </source>
</evidence>
<feature type="transmembrane region" description="Helical" evidence="6">
    <location>
        <begin position="243"/>
        <end position="261"/>
    </location>
</feature>
<name>A0A2T6BVQ7_9FLAO</name>
<sequence length="535" mass="60079">MEKRKLSFWEIWNMSFGFLGIQFGFALQNANVSRIFETLGASKDELPILWLAAPVTGLLVQPVIGYFSDRTWHPKFGRRRPYFLIGAILASIALVIMPNSPMLWVAAGTLWIMDASINISMEPFRAFVGDLLPNEQQTKGYAMQSFFIGIGAVVASMLPYMLKNWFGFVDDPSETGIPSSVKWSFYLGAIAFFGAVLWTVFTTKEYPPEDMEEHEKEKNVGVFQGLKESFLGIFKMPKTMQQLSWVQFFSWFALFSMWIYTTTSITSHVYDMKVSTAEFTEMQQSFTPLMTEEVKTKIKEVENLSFSEKLKGMFVPNPERSNLKKLSAIDRELNATAEKYAGDDTVLLSKGLISFFLSKDVTISDALKERLNYNNSQYETGADWVGICFAVYNGIAAIFAIFLPFLARRLTRKVTHMLCLIAGGIGLISILFINNDWHLLLSMIGVGIAWASILSMPYAMLAGALPTNKMGYYMGVFNFFIVIPQIISAGILGYLLNKLFNGDPIYALVIGGVMMILAGILTLRVNDNPTAEINE</sequence>
<dbReference type="GO" id="GO:0022857">
    <property type="term" value="F:transmembrane transporter activity"/>
    <property type="evidence" value="ECO:0007669"/>
    <property type="project" value="InterPro"/>
</dbReference>
<evidence type="ECO:0000256" key="1">
    <source>
        <dbReference type="ARBA" id="ARBA00004141"/>
    </source>
</evidence>
<feature type="transmembrane region" description="Helical" evidence="6">
    <location>
        <begin position="141"/>
        <end position="163"/>
    </location>
</feature>
<dbReference type="InterPro" id="IPR011701">
    <property type="entry name" value="MFS"/>
</dbReference>
<evidence type="ECO:0000256" key="6">
    <source>
        <dbReference type="SAM" id="Phobius"/>
    </source>
</evidence>
<evidence type="ECO:0000256" key="3">
    <source>
        <dbReference type="ARBA" id="ARBA00022692"/>
    </source>
</evidence>
<dbReference type="Gene3D" id="1.20.1250.20">
    <property type="entry name" value="MFS general substrate transporter like domains"/>
    <property type="match status" value="2"/>
</dbReference>
<feature type="transmembrane region" description="Helical" evidence="6">
    <location>
        <begin position="80"/>
        <end position="97"/>
    </location>
</feature>
<evidence type="ECO:0000313" key="8">
    <source>
        <dbReference type="EMBL" id="PTX60170.1"/>
    </source>
</evidence>
<comment type="subcellular location">
    <subcellularLocation>
        <location evidence="1">Membrane</location>
        <topology evidence="1">Multi-pass membrane protein</topology>
    </subcellularLocation>
</comment>
<keyword evidence="3 6" id="KW-0812">Transmembrane</keyword>
<dbReference type="PANTHER" id="PTHR19432">
    <property type="entry name" value="SUGAR TRANSPORTER"/>
    <property type="match status" value="1"/>
</dbReference>
<feature type="transmembrane region" description="Helical" evidence="6">
    <location>
        <begin position="384"/>
        <end position="407"/>
    </location>
</feature>
<keyword evidence="5 6" id="KW-0472">Membrane</keyword>
<evidence type="ECO:0000313" key="9">
    <source>
        <dbReference type="Proteomes" id="UP000244090"/>
    </source>
</evidence>
<accession>A0A2T6BVQ7</accession>
<proteinExistence type="predicted"/>
<evidence type="ECO:0000256" key="2">
    <source>
        <dbReference type="ARBA" id="ARBA00022448"/>
    </source>
</evidence>
<organism evidence="8 9">
    <name type="scientific">Kordia periserrulae</name>
    <dbReference type="NCBI Taxonomy" id="701523"/>
    <lineage>
        <taxon>Bacteria</taxon>
        <taxon>Pseudomonadati</taxon>
        <taxon>Bacteroidota</taxon>
        <taxon>Flavobacteriia</taxon>
        <taxon>Flavobacteriales</taxon>
        <taxon>Flavobacteriaceae</taxon>
        <taxon>Kordia</taxon>
    </lineage>
</organism>
<comment type="caution">
    <text evidence="8">The sequence shown here is derived from an EMBL/GenBank/DDBJ whole genome shotgun (WGS) entry which is preliminary data.</text>
</comment>
<dbReference type="PANTHER" id="PTHR19432:SF35">
    <property type="entry name" value="SOLUTE CARRIER FAMILY 45 MEMBER 3 ISOFORM X1"/>
    <property type="match status" value="1"/>
</dbReference>
<dbReference type="GO" id="GO:0016020">
    <property type="term" value="C:membrane"/>
    <property type="evidence" value="ECO:0007669"/>
    <property type="project" value="UniProtKB-SubCell"/>
</dbReference>
<feature type="transmembrane region" description="Helical" evidence="6">
    <location>
        <begin position="183"/>
        <end position="201"/>
    </location>
</feature>
<reference evidence="8 9" key="1">
    <citation type="submission" date="2018-04" db="EMBL/GenBank/DDBJ databases">
        <title>Genomic Encyclopedia of Archaeal and Bacterial Type Strains, Phase II (KMG-II): from individual species to whole genera.</title>
        <authorList>
            <person name="Goeker M."/>
        </authorList>
    </citation>
    <scope>NUCLEOTIDE SEQUENCE [LARGE SCALE GENOMIC DNA]</scope>
    <source>
        <strain evidence="8 9">DSM 25731</strain>
    </source>
</reference>
<dbReference type="Pfam" id="PF07690">
    <property type="entry name" value="MFS_1"/>
    <property type="match status" value="2"/>
</dbReference>
<dbReference type="AlphaFoldDB" id="A0A2T6BVQ7"/>
<evidence type="ECO:0000256" key="5">
    <source>
        <dbReference type="ARBA" id="ARBA00023136"/>
    </source>
</evidence>
<gene>
    <name evidence="8" type="ORF">C8N46_107176</name>
</gene>
<keyword evidence="2" id="KW-0813">Transport</keyword>
<dbReference type="EMBL" id="QBKT01000007">
    <property type="protein sequence ID" value="PTX60170.1"/>
    <property type="molecule type" value="Genomic_DNA"/>
</dbReference>
<feature type="transmembrane region" description="Helical" evidence="6">
    <location>
        <begin position="505"/>
        <end position="523"/>
    </location>
</feature>
<feature type="transmembrane region" description="Helical" evidence="6">
    <location>
        <begin position="472"/>
        <end position="493"/>
    </location>
</feature>
<feature type="transmembrane region" description="Helical" evidence="6">
    <location>
        <begin position="48"/>
        <end position="68"/>
    </location>
</feature>
<dbReference type="RefSeq" id="WP_245896882.1">
    <property type="nucleotide sequence ID" value="NZ_QBKT01000007.1"/>
</dbReference>
<evidence type="ECO:0000256" key="4">
    <source>
        <dbReference type="ARBA" id="ARBA00022989"/>
    </source>
</evidence>
<keyword evidence="9" id="KW-1185">Reference proteome</keyword>
<feature type="domain" description="Major facilitator superfamily (MFS) profile" evidence="7">
    <location>
        <begin position="346"/>
        <end position="535"/>
    </location>
</feature>
<keyword evidence="4 6" id="KW-1133">Transmembrane helix</keyword>
<feature type="transmembrane region" description="Helical" evidence="6">
    <location>
        <begin position="439"/>
        <end position="460"/>
    </location>
</feature>
<feature type="transmembrane region" description="Helical" evidence="6">
    <location>
        <begin position="414"/>
        <end position="433"/>
    </location>
</feature>
<dbReference type="SUPFAM" id="SSF103473">
    <property type="entry name" value="MFS general substrate transporter"/>
    <property type="match status" value="2"/>
</dbReference>
<dbReference type="InterPro" id="IPR036259">
    <property type="entry name" value="MFS_trans_sf"/>
</dbReference>